<dbReference type="CDD" id="cd11614">
    <property type="entry name" value="SAF_CpaB_FlgA_like"/>
    <property type="match status" value="1"/>
</dbReference>
<evidence type="ECO:0000313" key="10">
    <source>
        <dbReference type="Proteomes" id="UP000271533"/>
    </source>
</evidence>
<evidence type="ECO:0000256" key="3">
    <source>
        <dbReference type="ARBA" id="ARBA00014754"/>
    </source>
</evidence>
<dbReference type="PANTHER" id="PTHR36307:SF1">
    <property type="entry name" value="FLAGELLA BASAL BODY P-RING FORMATION PROTEIN FLGA"/>
    <property type="match status" value="1"/>
</dbReference>
<comment type="subcellular location">
    <subcellularLocation>
        <location evidence="1 7">Periplasm</location>
    </subcellularLocation>
</comment>
<dbReference type="RefSeq" id="WP_158361240.1">
    <property type="nucleotide sequence ID" value="NZ_CP032759.1"/>
</dbReference>
<dbReference type="NCBIfam" id="TIGR03170">
    <property type="entry name" value="flgA_cterm"/>
    <property type="match status" value="1"/>
</dbReference>
<keyword evidence="9" id="KW-0969">Cilium</keyword>
<evidence type="ECO:0000313" key="9">
    <source>
        <dbReference type="EMBL" id="AYN24733.1"/>
    </source>
</evidence>
<keyword evidence="7" id="KW-1005">Bacterial flagellum biogenesis</keyword>
<dbReference type="Gene3D" id="2.30.30.760">
    <property type="match status" value="1"/>
</dbReference>
<dbReference type="Proteomes" id="UP000271533">
    <property type="component" value="Chromosome"/>
</dbReference>
<evidence type="ECO:0000256" key="5">
    <source>
        <dbReference type="ARBA" id="ARBA00022764"/>
    </source>
</evidence>
<evidence type="ECO:0000256" key="4">
    <source>
        <dbReference type="ARBA" id="ARBA00022729"/>
    </source>
</evidence>
<accession>A0A3G2I6J2</accession>
<comment type="function">
    <text evidence="6 7">Involved in the assembly process of the P-ring formation. It may associate with FlgF on the rod constituting a structure essential for the P-ring assembly or may act as a modulator protein for the P-ring assembly.</text>
</comment>
<dbReference type="GO" id="GO:0044780">
    <property type="term" value="P:bacterial-type flagellum assembly"/>
    <property type="evidence" value="ECO:0007669"/>
    <property type="project" value="InterPro"/>
</dbReference>
<organism evidence="9 10">
    <name type="scientific">Buchnera aphidicola subsp. Rhopalosiphum maidis</name>
    <dbReference type="NCBI Taxonomy" id="118109"/>
    <lineage>
        <taxon>Bacteria</taxon>
        <taxon>Pseudomonadati</taxon>
        <taxon>Pseudomonadota</taxon>
        <taxon>Gammaproteobacteria</taxon>
        <taxon>Enterobacterales</taxon>
        <taxon>Erwiniaceae</taxon>
        <taxon>Buchnera</taxon>
    </lineage>
</organism>
<dbReference type="SMART" id="SM00858">
    <property type="entry name" value="SAF"/>
    <property type="match status" value="1"/>
</dbReference>
<dbReference type="Gene3D" id="3.90.1210.10">
    <property type="entry name" value="Antifreeze-like/N-acetylneuraminic acid synthase C-terminal domain"/>
    <property type="match status" value="1"/>
</dbReference>
<comment type="similarity">
    <text evidence="2 7">Belongs to the FlgA family.</text>
</comment>
<gene>
    <name evidence="9" type="primary">flgA</name>
    <name evidence="9" type="ORF">D8S97_02065</name>
</gene>
<dbReference type="OrthoDB" id="7065435at2"/>
<dbReference type="AlphaFoldDB" id="A0A3G2I6J2"/>
<dbReference type="EMBL" id="CP032759">
    <property type="protein sequence ID" value="AYN24733.1"/>
    <property type="molecule type" value="Genomic_DNA"/>
</dbReference>
<dbReference type="PANTHER" id="PTHR36307">
    <property type="entry name" value="FLAGELLA BASAL BODY P-RING FORMATION PROTEIN FLGA"/>
    <property type="match status" value="1"/>
</dbReference>
<keyword evidence="4 7" id="KW-0732">Signal</keyword>
<feature type="signal peptide" evidence="7">
    <location>
        <begin position="1"/>
        <end position="24"/>
    </location>
</feature>
<evidence type="ECO:0000256" key="1">
    <source>
        <dbReference type="ARBA" id="ARBA00004418"/>
    </source>
</evidence>
<keyword evidence="5 7" id="KW-0574">Periplasm</keyword>
<feature type="domain" description="SAF" evidence="8">
    <location>
        <begin position="98"/>
        <end position="160"/>
    </location>
</feature>
<name>A0A3G2I6J2_BUCRM</name>
<evidence type="ECO:0000256" key="6">
    <source>
        <dbReference type="ARBA" id="ARBA00025643"/>
    </source>
</evidence>
<proteinExistence type="inferred from homology"/>
<protein>
    <recommendedName>
        <fullName evidence="3 7">Flagella basal body P-ring formation protein FlgA</fullName>
    </recommendedName>
</protein>
<evidence type="ECO:0000256" key="2">
    <source>
        <dbReference type="ARBA" id="ARBA00010474"/>
    </source>
</evidence>
<feature type="chain" id="PRO_5017851676" description="Flagella basal body P-ring formation protein FlgA" evidence="7">
    <location>
        <begin position="25"/>
        <end position="222"/>
    </location>
</feature>
<dbReference type="InterPro" id="IPR017585">
    <property type="entry name" value="SAF_FlgA"/>
</dbReference>
<evidence type="ECO:0000256" key="7">
    <source>
        <dbReference type="RuleBase" id="RU362063"/>
    </source>
</evidence>
<dbReference type="InterPro" id="IPR039246">
    <property type="entry name" value="Flagellar_FlgA"/>
</dbReference>
<evidence type="ECO:0000259" key="8">
    <source>
        <dbReference type="SMART" id="SM00858"/>
    </source>
</evidence>
<sequence>MKLIKIFFCLFIFFLFSKSFKANAYSLSDQLNNFFKKEYALKTKNIKTIIHTPLKKKFFCKKPIFSLVNNIHDFGILDILLTCGDQHHYLQVELQAEGEYVIAKKKIPRGTKIREEDLEKIVGRLDTLPRSTYFNKKDVINRVNLRDIFPFQPITSFMTRPFWLVKTNQQVTVKMKGIDFEVVFVGKSLSNGAKKQKIRVQIKNGKVLTGIINENGEVIVFL</sequence>
<keyword evidence="9" id="KW-0282">Flagellum</keyword>
<reference evidence="9 10" key="1">
    <citation type="submission" date="2018-10" db="EMBL/GenBank/DDBJ databases">
        <title>Genome sequence of the corn leaf aphid (Rhopalosiphum maidis Fitch).</title>
        <authorList>
            <person name="Chen W."/>
            <person name="Shakir S."/>
            <person name="Bigham M."/>
            <person name="Fei Z."/>
            <person name="Jander G."/>
        </authorList>
    </citation>
    <scope>NUCLEOTIDE SEQUENCE [LARGE SCALE GENOMIC DNA]</scope>
    <source>
        <strain evidence="9 10">BTI</strain>
    </source>
</reference>
<dbReference type="GO" id="GO:0042597">
    <property type="term" value="C:periplasmic space"/>
    <property type="evidence" value="ECO:0007669"/>
    <property type="project" value="UniProtKB-SubCell"/>
</dbReference>
<dbReference type="InterPro" id="IPR013974">
    <property type="entry name" value="SAF"/>
</dbReference>
<dbReference type="Pfam" id="PF13144">
    <property type="entry name" value="ChapFlgA"/>
    <property type="match status" value="1"/>
</dbReference>
<keyword evidence="9" id="KW-0966">Cell projection</keyword>